<feature type="active site" description="Charge relay system" evidence="5">
    <location>
        <position position="457"/>
    </location>
</feature>
<feature type="domain" description="Peptidase S8/S53" evidence="8">
    <location>
        <begin position="240"/>
        <end position="502"/>
    </location>
</feature>
<reference evidence="9 10" key="1">
    <citation type="submission" date="2023-07" db="EMBL/GenBank/DDBJ databases">
        <title>Comparative genomics of wheat-associated soil bacteria to identify genetic determinants of phenazine resistance.</title>
        <authorList>
            <person name="Mouncey N."/>
        </authorList>
    </citation>
    <scope>NUCLEOTIDE SEQUENCE [LARGE SCALE GENOMIC DNA]</scope>
    <source>
        <strain evidence="9 10">V2I4</strain>
    </source>
</reference>
<evidence type="ECO:0000256" key="2">
    <source>
        <dbReference type="ARBA" id="ARBA00022670"/>
    </source>
</evidence>
<dbReference type="InterPro" id="IPR015500">
    <property type="entry name" value="Peptidase_S8_subtilisin-rel"/>
</dbReference>
<dbReference type="InterPro" id="IPR000209">
    <property type="entry name" value="Peptidase_S8/S53_dom"/>
</dbReference>
<dbReference type="PROSITE" id="PS00137">
    <property type="entry name" value="SUBTILASE_HIS"/>
    <property type="match status" value="1"/>
</dbReference>
<evidence type="ECO:0000313" key="9">
    <source>
        <dbReference type="EMBL" id="MDQ1025481.1"/>
    </source>
</evidence>
<dbReference type="CDD" id="cd07487">
    <property type="entry name" value="Peptidases_S8_1"/>
    <property type="match status" value="1"/>
</dbReference>
<feature type="active site" description="Charge relay system" evidence="5">
    <location>
        <position position="281"/>
    </location>
</feature>
<evidence type="ECO:0000256" key="7">
    <source>
        <dbReference type="SAM" id="SignalP"/>
    </source>
</evidence>
<dbReference type="InterPro" id="IPR022398">
    <property type="entry name" value="Peptidase_S8_His-AS"/>
</dbReference>
<dbReference type="Pfam" id="PF00082">
    <property type="entry name" value="Peptidase_S8"/>
    <property type="match status" value="1"/>
</dbReference>
<organism evidence="9 10">
    <name type="scientific">Streptomyces umbrinus</name>
    <dbReference type="NCBI Taxonomy" id="67370"/>
    <lineage>
        <taxon>Bacteria</taxon>
        <taxon>Bacillati</taxon>
        <taxon>Actinomycetota</taxon>
        <taxon>Actinomycetes</taxon>
        <taxon>Kitasatosporales</taxon>
        <taxon>Streptomycetaceae</taxon>
        <taxon>Streptomyces</taxon>
        <taxon>Streptomyces phaeochromogenes group</taxon>
    </lineage>
</organism>
<evidence type="ECO:0000259" key="8">
    <source>
        <dbReference type="Pfam" id="PF00082"/>
    </source>
</evidence>
<feature type="signal peptide" evidence="7">
    <location>
        <begin position="1"/>
        <end position="26"/>
    </location>
</feature>
<dbReference type="PANTHER" id="PTHR43806">
    <property type="entry name" value="PEPTIDASE S8"/>
    <property type="match status" value="1"/>
</dbReference>
<dbReference type="PROSITE" id="PS51892">
    <property type="entry name" value="SUBTILASE"/>
    <property type="match status" value="1"/>
</dbReference>
<feature type="chain" id="PRO_5045134579" evidence="7">
    <location>
        <begin position="27"/>
        <end position="1243"/>
    </location>
</feature>
<evidence type="ECO:0000256" key="4">
    <source>
        <dbReference type="ARBA" id="ARBA00022825"/>
    </source>
</evidence>
<dbReference type="PRINTS" id="PR00723">
    <property type="entry name" value="SUBTILISIN"/>
</dbReference>
<dbReference type="Proteomes" id="UP001230328">
    <property type="component" value="Unassembled WGS sequence"/>
</dbReference>
<keyword evidence="4 5" id="KW-0720">Serine protease</keyword>
<dbReference type="Gene3D" id="3.50.30.30">
    <property type="match status" value="1"/>
</dbReference>
<sequence>MRRLHALWAVAGAAGLLTGAITPATAGPGAAVTMPDATPVQSAATSDAATTKNDAATGAGTTQSVTLLTGDTVSLTTGPDGRNAVDVRRGKGREAATFLSSERDGEISVLPADAVPLLQAGRLDPALFNITQLVKQGYADARTGATPLIATYSKGSATPDGARRTLALPGIDGAALSAKKSTAFWADIAPALGTEATSKAARQLGDGIEKIWLDAKVKASLDVSVPQIGAPEVWQSGYDGKGVKVAVLDTGVDAEHPDLAGKVAESQSFVPDQAVQDGHGHGTHVASTIVGSGSASDGKRKGVAPGAELLVGKVLGNDGRGQSSWIIAGMEWAARSGAKIVSMSLGGTASGPSDALSQSVDELSASTGTLFVVAAGNAGPSEQTIGTPGIADSALTVGAVDKADKLAPFSSRGPRLGDSAVKPEITAPGAAITAARASGTSMGTPVDANYTTAGGTSMATPHVSGAAALVAQAHPDWTGQQIKQALASTAKTNADNSVFEQGDGRVDAVRAVRQGVFATPALSFGKFEDGDAEIVTKEITYTNTTDTAVELKVASSLAEAVPGDGTVTVPAKGTATVPVGVDPAKEAQGRYTGHVTATADGIQVTTAVGFEKAPKTYDLKVSLVGRDGKPSTAASIYTLQELNGAYPDEYGFLGTGWTWQVPAGTYSIATWIPDRDGGGTAVGTSIVGNPEIKVNGDTEVVLDARKAVEIKPKTKQDSEFQGFSTNWHREGPGSAWGLTYSQGWWTDHVYVAPTEKVTEGTLEFSAKFRVYAKELTASVTSPEKSELSSIYYSQTYNDFPLKISGDRKVQAVDAGGGTEADFAGLDVKGKVAVVGVGATERAQSALDNATKAGAGYLIVYRKTPGYWIEAVDRATTVPLMIATGEEGARLTGLLQSGKKTGKKVTLKLGGTPVSPYVYNLLAAQSGSISKNQTYDLGKSTTVKRTARYHGATAGEIGADTVYTFRPWQAFSIENSKYLELGTERDEYYYVDPDTRTRHVVYPNWDTLRGQWSPLRTFSKAATEPTENWLRQVVRPGTSEEYGLSERTGDELTLSVAELSDSTPGHYGYIDGTDSTAKGKLYADGQLVGDSTLGGYGIFNVAADKASYRFELDVQRRTDWAKYSTSTHSEWTFASAHTDTATALPLLTVGIAPKGLDLLNRAKSGRELEIGLPVANQLGSVRASTLKAWASYDDGASWKEVKVKNGKARFKPAKGAESVSLRVRATDRDGNGIDQTVLRAFGLK</sequence>
<dbReference type="SUPFAM" id="SSF52025">
    <property type="entry name" value="PA domain"/>
    <property type="match status" value="1"/>
</dbReference>
<evidence type="ECO:0000256" key="3">
    <source>
        <dbReference type="ARBA" id="ARBA00022801"/>
    </source>
</evidence>
<dbReference type="Gene3D" id="3.40.50.200">
    <property type="entry name" value="Peptidase S8/S53 domain"/>
    <property type="match status" value="1"/>
</dbReference>
<dbReference type="InterPro" id="IPR036852">
    <property type="entry name" value="Peptidase_S8/S53_dom_sf"/>
</dbReference>
<evidence type="ECO:0000256" key="5">
    <source>
        <dbReference type="PROSITE-ProRule" id="PRU01240"/>
    </source>
</evidence>
<dbReference type="InterPro" id="IPR023828">
    <property type="entry name" value="Peptidase_S8_Ser-AS"/>
</dbReference>
<evidence type="ECO:0000256" key="6">
    <source>
        <dbReference type="RuleBase" id="RU003355"/>
    </source>
</evidence>
<keyword evidence="3 5" id="KW-0378">Hydrolase</keyword>
<keyword evidence="10" id="KW-1185">Reference proteome</keyword>
<keyword evidence="7" id="KW-0732">Signal</keyword>
<dbReference type="GO" id="GO:0008233">
    <property type="term" value="F:peptidase activity"/>
    <property type="evidence" value="ECO:0007669"/>
    <property type="project" value="UniProtKB-KW"/>
</dbReference>
<dbReference type="InterPro" id="IPR046450">
    <property type="entry name" value="PA_dom_sf"/>
</dbReference>
<dbReference type="InterPro" id="IPR050131">
    <property type="entry name" value="Peptidase_S8_subtilisin-like"/>
</dbReference>
<dbReference type="InterPro" id="IPR023827">
    <property type="entry name" value="Peptidase_S8_Asp-AS"/>
</dbReference>
<accession>A0ABU0SS17</accession>
<gene>
    <name evidence="9" type="ORF">QF035_003063</name>
</gene>
<evidence type="ECO:0000256" key="1">
    <source>
        <dbReference type="ARBA" id="ARBA00011073"/>
    </source>
</evidence>
<dbReference type="PROSITE" id="PS00136">
    <property type="entry name" value="SUBTILASE_ASP"/>
    <property type="match status" value="1"/>
</dbReference>
<name>A0ABU0SS17_9ACTN</name>
<keyword evidence="2 5" id="KW-0645">Protease</keyword>
<comment type="caution">
    <text evidence="9">The sequence shown here is derived from an EMBL/GenBank/DDBJ whole genome shotgun (WGS) entry which is preliminary data.</text>
</comment>
<dbReference type="RefSeq" id="WP_307520827.1">
    <property type="nucleotide sequence ID" value="NZ_JAUSZI010000002.1"/>
</dbReference>
<dbReference type="GO" id="GO:0006508">
    <property type="term" value="P:proteolysis"/>
    <property type="evidence" value="ECO:0007669"/>
    <property type="project" value="UniProtKB-KW"/>
</dbReference>
<dbReference type="PROSITE" id="PS00138">
    <property type="entry name" value="SUBTILASE_SER"/>
    <property type="match status" value="1"/>
</dbReference>
<proteinExistence type="inferred from homology"/>
<evidence type="ECO:0000313" key="10">
    <source>
        <dbReference type="Proteomes" id="UP001230328"/>
    </source>
</evidence>
<dbReference type="PANTHER" id="PTHR43806:SF65">
    <property type="entry name" value="SERINE PROTEASE APRX"/>
    <property type="match status" value="1"/>
</dbReference>
<comment type="similarity">
    <text evidence="1 5 6">Belongs to the peptidase S8 family.</text>
</comment>
<protein>
    <submittedName>
        <fullName evidence="9">Subtilisin family serine protease</fullName>
    </submittedName>
</protein>
<feature type="active site" description="Charge relay system" evidence="5">
    <location>
        <position position="249"/>
    </location>
</feature>
<dbReference type="EMBL" id="JAUSZI010000002">
    <property type="protein sequence ID" value="MDQ1025481.1"/>
    <property type="molecule type" value="Genomic_DNA"/>
</dbReference>
<dbReference type="SUPFAM" id="SSF52743">
    <property type="entry name" value="Subtilisin-like"/>
    <property type="match status" value="1"/>
</dbReference>